<feature type="domain" description="DWNN" evidence="2">
    <location>
        <begin position="5"/>
        <end position="78"/>
    </location>
</feature>
<protein>
    <recommendedName>
        <fullName evidence="2">DWNN domain-containing protein</fullName>
    </recommendedName>
</protein>
<dbReference type="SMART" id="SM01180">
    <property type="entry name" value="DWNN"/>
    <property type="match status" value="1"/>
</dbReference>
<dbReference type="Proteomes" id="UP001255856">
    <property type="component" value="Unassembled WGS sequence"/>
</dbReference>
<sequence length="321" mass="32833">MTSVINFRFKNALQQDSVTFDGSVIQVGDIKRLIAVKRGLGVEGAQELTLFDSTTSEELTDETKLVPRSSLVLVKRAPVTRFKPLTAAAPVVASAQEPKAPPPSTSDSQHDDFGGGLYSSTPPVASAEEEALDSLLAGQAATWQREVSEVRCGWCEAVGAHWLQDCPTQGDPAYDRKRVRPPIGIPLTRLGQAEEGGLVLPDGTTGTLVPNEDAFAQEILGLPTLPERPAPLAIEGPGANGGTTDQEGPAAHALALPAPPGAKPPPPPGSPTRAGASAPPPGSPAGPAAPPPPQAGPAQRGRAGSRAAPTPRTAAVCAGGL</sequence>
<feature type="region of interest" description="Disordered" evidence="1">
    <location>
        <begin position="92"/>
        <end position="124"/>
    </location>
</feature>
<comment type="caution">
    <text evidence="3">The sequence shown here is derived from an EMBL/GenBank/DDBJ whole genome shotgun (WGS) entry which is preliminary data.</text>
</comment>
<evidence type="ECO:0000313" key="3">
    <source>
        <dbReference type="EMBL" id="KAK2079615.1"/>
    </source>
</evidence>
<reference evidence="3" key="1">
    <citation type="submission" date="2021-01" db="EMBL/GenBank/DDBJ databases">
        <authorList>
            <person name="Eckstrom K.M.E."/>
        </authorList>
    </citation>
    <scope>NUCLEOTIDE SEQUENCE</scope>
    <source>
        <strain evidence="3">UVCC 0001</strain>
    </source>
</reference>
<dbReference type="AlphaFoldDB" id="A0AAD9ILU5"/>
<accession>A0AAD9ILU5</accession>
<gene>
    <name evidence="3" type="ORF">QBZ16_002010</name>
</gene>
<dbReference type="InterPro" id="IPR014891">
    <property type="entry name" value="DWNN_domain"/>
</dbReference>
<keyword evidence="4" id="KW-1185">Reference proteome</keyword>
<evidence type="ECO:0000256" key="1">
    <source>
        <dbReference type="SAM" id="MobiDB-lite"/>
    </source>
</evidence>
<dbReference type="PROSITE" id="PS51282">
    <property type="entry name" value="DWNN"/>
    <property type="match status" value="1"/>
</dbReference>
<proteinExistence type="predicted"/>
<feature type="region of interest" description="Disordered" evidence="1">
    <location>
        <begin position="227"/>
        <end position="321"/>
    </location>
</feature>
<name>A0AAD9ILU5_PROWI</name>
<dbReference type="Gene3D" id="3.10.20.90">
    <property type="entry name" value="Phosphatidylinositol 3-kinase Catalytic Subunit, Chain A, domain 1"/>
    <property type="match status" value="1"/>
</dbReference>
<feature type="compositionally biased region" description="Low complexity" evidence="1">
    <location>
        <begin position="296"/>
        <end position="309"/>
    </location>
</feature>
<evidence type="ECO:0000259" key="2">
    <source>
        <dbReference type="PROSITE" id="PS51282"/>
    </source>
</evidence>
<dbReference type="GO" id="GO:0008270">
    <property type="term" value="F:zinc ion binding"/>
    <property type="evidence" value="ECO:0007669"/>
    <property type="project" value="InterPro"/>
</dbReference>
<dbReference type="Pfam" id="PF08783">
    <property type="entry name" value="DWNN"/>
    <property type="match status" value="1"/>
</dbReference>
<feature type="compositionally biased region" description="Pro residues" evidence="1">
    <location>
        <begin position="278"/>
        <end position="295"/>
    </location>
</feature>
<evidence type="ECO:0000313" key="4">
    <source>
        <dbReference type="Proteomes" id="UP001255856"/>
    </source>
</evidence>
<feature type="compositionally biased region" description="Pro residues" evidence="1">
    <location>
        <begin position="257"/>
        <end position="270"/>
    </location>
</feature>
<dbReference type="EMBL" id="JASFZW010000002">
    <property type="protein sequence ID" value="KAK2079615.1"/>
    <property type="molecule type" value="Genomic_DNA"/>
</dbReference>
<organism evidence="3 4">
    <name type="scientific">Prototheca wickerhamii</name>
    <dbReference type="NCBI Taxonomy" id="3111"/>
    <lineage>
        <taxon>Eukaryota</taxon>
        <taxon>Viridiplantae</taxon>
        <taxon>Chlorophyta</taxon>
        <taxon>core chlorophytes</taxon>
        <taxon>Trebouxiophyceae</taxon>
        <taxon>Chlorellales</taxon>
        <taxon>Chlorellaceae</taxon>
        <taxon>Prototheca</taxon>
    </lineage>
</organism>
<dbReference type="Gene3D" id="4.10.60.10">
    <property type="entry name" value="Zinc finger, CCHC-type"/>
    <property type="match status" value="1"/>
</dbReference>